<protein>
    <submittedName>
        <fullName evidence="1">Uncharacterized protein</fullName>
    </submittedName>
</protein>
<dbReference type="EMBL" id="CM024791">
    <property type="protein sequence ID" value="KAG8003828.1"/>
    <property type="molecule type" value="Genomic_DNA"/>
</dbReference>
<evidence type="ECO:0000313" key="2">
    <source>
        <dbReference type="Proteomes" id="UP000805704"/>
    </source>
</evidence>
<comment type="caution">
    <text evidence="1">The sequence shown here is derived from an EMBL/GenBank/DDBJ whole genome shotgun (WGS) entry which is preliminary data.</text>
</comment>
<reference evidence="1" key="1">
    <citation type="submission" date="2020-04" db="EMBL/GenBank/DDBJ databases">
        <title>A chromosome-scale assembly and high-density genetic map of the yellow drum (Nibea albiflora) genome.</title>
        <authorList>
            <person name="Xu D."/>
            <person name="Zhang W."/>
            <person name="Chen R."/>
            <person name="Tan P."/>
            <person name="Wang L."/>
            <person name="Song H."/>
            <person name="Tian L."/>
            <person name="Zhu Q."/>
            <person name="Wang B."/>
        </authorList>
    </citation>
    <scope>NUCLEOTIDE SEQUENCE</scope>
    <source>
        <strain evidence="1">ZJHYS-2018</strain>
    </source>
</reference>
<organism evidence="1 2">
    <name type="scientific">Nibea albiflora</name>
    <name type="common">Yellow drum</name>
    <name type="synonym">Corvina albiflora</name>
    <dbReference type="NCBI Taxonomy" id="240163"/>
    <lineage>
        <taxon>Eukaryota</taxon>
        <taxon>Metazoa</taxon>
        <taxon>Chordata</taxon>
        <taxon>Craniata</taxon>
        <taxon>Vertebrata</taxon>
        <taxon>Euteleostomi</taxon>
        <taxon>Actinopterygii</taxon>
        <taxon>Neopterygii</taxon>
        <taxon>Teleostei</taxon>
        <taxon>Neoteleostei</taxon>
        <taxon>Acanthomorphata</taxon>
        <taxon>Eupercaria</taxon>
        <taxon>Sciaenidae</taxon>
        <taxon>Nibea</taxon>
    </lineage>
</organism>
<sequence>MNVWRQDCEDGDGQSHHTSETYGEAVDPGVSRDEEPSRSGNFQAEVRNLSGINIHSQREGEQLKDDYLLHRASGGDMDGPLPGTLSETDLTICKSTTVGTPEPERQSRGNSSTESRTEENGPSLTK</sequence>
<evidence type="ECO:0000313" key="1">
    <source>
        <dbReference type="EMBL" id="KAG8003828.1"/>
    </source>
</evidence>
<gene>
    <name evidence="1" type="ORF">GBF38_007815</name>
</gene>
<dbReference type="Proteomes" id="UP000805704">
    <property type="component" value="Chromosome 3"/>
</dbReference>
<keyword evidence="2" id="KW-1185">Reference proteome</keyword>
<name>A0ACB7EPW1_NIBAL</name>
<accession>A0ACB7EPW1</accession>
<proteinExistence type="predicted"/>